<dbReference type="RefSeq" id="XP_040727773.1">
    <property type="nucleotide sequence ID" value="XM_040868556.1"/>
</dbReference>
<proteinExistence type="predicted"/>
<keyword evidence="3" id="KW-1185">Reference proteome</keyword>
<evidence type="ECO:0000256" key="1">
    <source>
        <dbReference type="SAM" id="Phobius"/>
    </source>
</evidence>
<name>A0A1Y2FTK6_PROLT</name>
<dbReference type="AlphaFoldDB" id="A0A1Y2FTK6"/>
<comment type="caution">
    <text evidence="2">The sequence shown here is derived from an EMBL/GenBank/DDBJ whole genome shotgun (WGS) entry which is preliminary data.</text>
</comment>
<reference evidence="2 3" key="1">
    <citation type="submission" date="2016-07" db="EMBL/GenBank/DDBJ databases">
        <title>Pervasive Adenine N6-methylation of Active Genes in Fungi.</title>
        <authorList>
            <consortium name="DOE Joint Genome Institute"/>
            <person name="Mondo S.J."/>
            <person name="Dannebaum R.O."/>
            <person name="Kuo R.C."/>
            <person name="Labutti K."/>
            <person name="Haridas S."/>
            <person name="Kuo A."/>
            <person name="Salamov A."/>
            <person name="Ahrendt S.R."/>
            <person name="Lipzen A."/>
            <person name="Sullivan W."/>
            <person name="Andreopoulos W.B."/>
            <person name="Clum A."/>
            <person name="Lindquist E."/>
            <person name="Daum C."/>
            <person name="Ramamoorthy G.K."/>
            <person name="Gryganskyi A."/>
            <person name="Culley D."/>
            <person name="Magnuson J.K."/>
            <person name="James T.Y."/>
            <person name="O'Malley M.A."/>
            <person name="Stajich J.E."/>
            <person name="Spatafora J.W."/>
            <person name="Visel A."/>
            <person name="Grigoriev I.V."/>
        </authorList>
    </citation>
    <scope>NUCLEOTIDE SEQUENCE [LARGE SCALE GENOMIC DNA]</scope>
    <source>
        <strain evidence="2 3">12-1054</strain>
    </source>
</reference>
<dbReference type="GeneID" id="63785155"/>
<feature type="transmembrane region" description="Helical" evidence="1">
    <location>
        <begin position="30"/>
        <end position="51"/>
    </location>
</feature>
<accession>A0A1Y2FTK6</accession>
<sequence>MWVRCRSLDEKFTAIILARWLNLDRNLSSLHSIVVAIVSGLIDWAASILDLGTWKDEFIRDLG</sequence>
<dbReference type="EMBL" id="MCFI01000002">
    <property type="protein sequence ID" value="ORY86917.1"/>
    <property type="molecule type" value="Genomic_DNA"/>
</dbReference>
<dbReference type="Proteomes" id="UP000193685">
    <property type="component" value="Unassembled WGS sequence"/>
</dbReference>
<evidence type="ECO:0000313" key="2">
    <source>
        <dbReference type="EMBL" id="ORY86917.1"/>
    </source>
</evidence>
<keyword evidence="1" id="KW-1133">Transmembrane helix</keyword>
<keyword evidence="1" id="KW-0472">Membrane</keyword>
<gene>
    <name evidence="2" type="ORF">BCR37DRAFT_376206</name>
</gene>
<protein>
    <submittedName>
        <fullName evidence="2">Uncharacterized protein</fullName>
    </submittedName>
</protein>
<evidence type="ECO:0000313" key="3">
    <source>
        <dbReference type="Proteomes" id="UP000193685"/>
    </source>
</evidence>
<organism evidence="2 3">
    <name type="scientific">Protomyces lactucae-debilis</name>
    <dbReference type="NCBI Taxonomy" id="2754530"/>
    <lineage>
        <taxon>Eukaryota</taxon>
        <taxon>Fungi</taxon>
        <taxon>Dikarya</taxon>
        <taxon>Ascomycota</taxon>
        <taxon>Taphrinomycotina</taxon>
        <taxon>Taphrinomycetes</taxon>
        <taxon>Taphrinales</taxon>
        <taxon>Protomycetaceae</taxon>
        <taxon>Protomyces</taxon>
    </lineage>
</organism>
<keyword evidence="1" id="KW-0812">Transmembrane</keyword>